<dbReference type="AlphaFoldDB" id="T0R2L2"/>
<dbReference type="eggNOG" id="ENOG502S74P">
    <property type="taxonomic scope" value="Eukaryota"/>
</dbReference>
<keyword evidence="3" id="KW-1185">Reference proteome</keyword>
<proteinExistence type="predicted"/>
<dbReference type="PANTHER" id="PTHR47533:SF4">
    <property type="entry name" value="AB HYDROLASE-1 DOMAIN-CONTAINING PROTEIN"/>
    <property type="match status" value="1"/>
</dbReference>
<dbReference type="InParanoid" id="T0R2L2"/>
<dbReference type="EMBL" id="JH767136">
    <property type="protein sequence ID" value="EQC40535.1"/>
    <property type="molecule type" value="Genomic_DNA"/>
</dbReference>
<dbReference type="ESTHER" id="9stra-t0r2l2">
    <property type="family name" value="Duf_1057"/>
</dbReference>
<dbReference type="PANTHER" id="PTHR47533">
    <property type="entry name" value="PROTEIN CBG21859"/>
    <property type="match status" value="1"/>
</dbReference>
<accession>T0R2L2</accession>
<dbReference type="Gene3D" id="3.40.50.1820">
    <property type="entry name" value="alpha/beta hydrolase"/>
    <property type="match status" value="1"/>
</dbReference>
<organism evidence="2 3">
    <name type="scientific">Saprolegnia diclina (strain VS20)</name>
    <dbReference type="NCBI Taxonomy" id="1156394"/>
    <lineage>
        <taxon>Eukaryota</taxon>
        <taxon>Sar</taxon>
        <taxon>Stramenopiles</taxon>
        <taxon>Oomycota</taxon>
        <taxon>Saprolegniomycetes</taxon>
        <taxon>Saprolegniales</taxon>
        <taxon>Saprolegniaceae</taxon>
        <taxon>Saprolegnia</taxon>
    </lineage>
</organism>
<dbReference type="InterPro" id="IPR029058">
    <property type="entry name" value="AB_hydrolase_fold"/>
</dbReference>
<dbReference type="OMA" id="WPITESA"/>
<evidence type="ECO:0000259" key="1">
    <source>
        <dbReference type="Pfam" id="PF12697"/>
    </source>
</evidence>
<gene>
    <name evidence="2" type="ORF">SDRG_02425</name>
</gene>
<dbReference type="OrthoDB" id="408373at2759"/>
<dbReference type="GeneID" id="19943152"/>
<dbReference type="Pfam" id="PF12697">
    <property type="entry name" value="Abhydrolase_6"/>
    <property type="match status" value="1"/>
</dbReference>
<protein>
    <recommendedName>
        <fullName evidence="1">AB hydrolase-1 domain-containing protein</fullName>
    </recommendedName>
</protein>
<sequence>MEPVEATVPMANGHAMHYSRYGPAEASVTYVCLHGSPGTWRDFKYLAPRLVADDTNVLSFDLPGFGRTSAKVVGGSSKLTATSLATAVVDALQLLSLRHCIVVGHSMGGLTTLEVAAGLATQPWLKGAVFLNPAGLRPHKARWPITESALAWALRLAGPGSNPMTRWNHHIHVNGLKLPKATHEFDCANAVYRLASVDYDTLQTAAMTVVARRLPAFVAIATDDHVVEAVVGRELGEALRAQVIKEYANGGHHLQKTQAADLAHKLRAWTKDVVLRQPMSRL</sequence>
<dbReference type="Proteomes" id="UP000030762">
    <property type="component" value="Unassembled WGS sequence"/>
</dbReference>
<evidence type="ECO:0000313" key="3">
    <source>
        <dbReference type="Proteomes" id="UP000030762"/>
    </source>
</evidence>
<dbReference type="InterPro" id="IPR000073">
    <property type="entry name" value="AB_hydrolase_1"/>
</dbReference>
<dbReference type="PRINTS" id="PR00111">
    <property type="entry name" value="ABHYDROLASE"/>
</dbReference>
<name>T0R2L2_SAPDV</name>
<reference evidence="2 3" key="1">
    <citation type="submission" date="2012-04" db="EMBL/GenBank/DDBJ databases">
        <title>The Genome Sequence of Saprolegnia declina VS20.</title>
        <authorList>
            <consortium name="The Broad Institute Genome Sequencing Platform"/>
            <person name="Russ C."/>
            <person name="Nusbaum C."/>
            <person name="Tyler B."/>
            <person name="van West P."/>
            <person name="Dieguez-Uribeondo J."/>
            <person name="de Bruijn I."/>
            <person name="Tripathy S."/>
            <person name="Jiang R."/>
            <person name="Young S.K."/>
            <person name="Zeng Q."/>
            <person name="Gargeya S."/>
            <person name="Fitzgerald M."/>
            <person name="Haas B."/>
            <person name="Abouelleil A."/>
            <person name="Alvarado L."/>
            <person name="Arachchi H.M."/>
            <person name="Berlin A."/>
            <person name="Chapman S.B."/>
            <person name="Goldberg J."/>
            <person name="Griggs A."/>
            <person name="Gujja S."/>
            <person name="Hansen M."/>
            <person name="Howarth C."/>
            <person name="Imamovic A."/>
            <person name="Larimer J."/>
            <person name="McCowen C."/>
            <person name="Montmayeur A."/>
            <person name="Murphy C."/>
            <person name="Neiman D."/>
            <person name="Pearson M."/>
            <person name="Priest M."/>
            <person name="Roberts A."/>
            <person name="Saif S."/>
            <person name="Shea T."/>
            <person name="Sisk P."/>
            <person name="Sykes S."/>
            <person name="Wortman J."/>
            <person name="Nusbaum C."/>
            <person name="Birren B."/>
        </authorList>
    </citation>
    <scope>NUCLEOTIDE SEQUENCE [LARGE SCALE GENOMIC DNA]</scope>
    <source>
        <strain evidence="2 3">VS20</strain>
    </source>
</reference>
<dbReference type="VEuPathDB" id="FungiDB:SDRG_02425"/>
<dbReference type="RefSeq" id="XP_008606234.1">
    <property type="nucleotide sequence ID" value="XM_008608012.1"/>
</dbReference>
<evidence type="ECO:0000313" key="2">
    <source>
        <dbReference type="EMBL" id="EQC40535.1"/>
    </source>
</evidence>
<feature type="domain" description="AB hydrolase-1" evidence="1">
    <location>
        <begin position="31"/>
        <end position="263"/>
    </location>
</feature>
<dbReference type="STRING" id="1156394.T0R2L2"/>
<dbReference type="SUPFAM" id="SSF53474">
    <property type="entry name" value="alpha/beta-Hydrolases"/>
    <property type="match status" value="1"/>
</dbReference>